<organism evidence="3 4">
    <name type="scientific">Maritalea mediterranea</name>
    <dbReference type="NCBI Taxonomy" id="2909667"/>
    <lineage>
        <taxon>Bacteria</taxon>
        <taxon>Pseudomonadati</taxon>
        <taxon>Pseudomonadota</taxon>
        <taxon>Alphaproteobacteria</taxon>
        <taxon>Hyphomicrobiales</taxon>
        <taxon>Devosiaceae</taxon>
        <taxon>Maritalea</taxon>
    </lineage>
</organism>
<accession>A0ABS9E248</accession>
<dbReference type="RefSeq" id="WP_236112417.1">
    <property type="nucleotide sequence ID" value="NZ_JAKGTI010000001.1"/>
</dbReference>
<proteinExistence type="predicted"/>
<evidence type="ECO:0000313" key="4">
    <source>
        <dbReference type="Proteomes" id="UP001201217"/>
    </source>
</evidence>
<dbReference type="PANTHER" id="PTHR35562:SF2">
    <property type="entry name" value="DNA ENDONUCLEASE SMRA-RELATED"/>
    <property type="match status" value="1"/>
</dbReference>
<dbReference type="Proteomes" id="UP001201217">
    <property type="component" value="Unassembled WGS sequence"/>
</dbReference>
<dbReference type="Gene3D" id="3.30.1370.110">
    <property type="match status" value="1"/>
</dbReference>
<protein>
    <submittedName>
        <fullName evidence="3">Smr/MutS family protein</fullName>
    </submittedName>
</protein>
<dbReference type="EMBL" id="JAKGTI010000001">
    <property type="protein sequence ID" value="MCF4096927.1"/>
    <property type="molecule type" value="Genomic_DNA"/>
</dbReference>
<keyword evidence="4" id="KW-1185">Reference proteome</keyword>
<gene>
    <name evidence="3" type="ORF">L1I42_00320</name>
</gene>
<name>A0ABS9E248_9HYPH</name>
<reference evidence="3 4" key="1">
    <citation type="submission" date="2022-01" db="EMBL/GenBank/DDBJ databases">
        <title>Maritalea mediterranea sp. nov., isolated from marine plastic residues from the Malva-rosa beach (Valencia, Spain).</title>
        <authorList>
            <person name="Vidal-Verdu A."/>
            <person name="Molina-Menor E."/>
            <person name="Pascual J."/>
            <person name="Pereto J."/>
            <person name="Porcar M."/>
        </authorList>
    </citation>
    <scope>NUCLEOTIDE SEQUENCE [LARGE SCALE GENOMIC DNA]</scope>
    <source>
        <strain evidence="3 4">P4.10X</strain>
    </source>
</reference>
<dbReference type="InterPro" id="IPR036063">
    <property type="entry name" value="Smr_dom_sf"/>
</dbReference>
<evidence type="ECO:0000259" key="2">
    <source>
        <dbReference type="PROSITE" id="PS50828"/>
    </source>
</evidence>
<evidence type="ECO:0000313" key="3">
    <source>
        <dbReference type="EMBL" id="MCF4096927.1"/>
    </source>
</evidence>
<dbReference type="Pfam" id="PF01713">
    <property type="entry name" value="Smr"/>
    <property type="match status" value="1"/>
</dbReference>
<feature type="region of interest" description="Disordered" evidence="1">
    <location>
        <begin position="21"/>
        <end position="75"/>
    </location>
</feature>
<evidence type="ECO:0000256" key="1">
    <source>
        <dbReference type="SAM" id="MobiDB-lite"/>
    </source>
</evidence>
<dbReference type="InterPro" id="IPR002625">
    <property type="entry name" value="Smr_dom"/>
</dbReference>
<dbReference type="PANTHER" id="PTHR35562">
    <property type="entry name" value="DNA ENDONUCLEASE SMRA-RELATED"/>
    <property type="match status" value="1"/>
</dbReference>
<dbReference type="PROSITE" id="PS50828">
    <property type="entry name" value="SMR"/>
    <property type="match status" value="1"/>
</dbReference>
<sequence>MARRGKKQARDLGDWHLWTEVTRSVSPLKPEKRHSVRKITPPEAGHSGPNNSVADNKQRLKASTAKPPSGKRQWAPLVPHTAHQQATAQPHINSVMRARVSDKRIDPRTKRKLTRGRMPIDATLDLHGMRQHEAHGALSHFVASAFARGHRNLLVITGKGVRRTDFAQFEQKGVLRYRVPQWLEEPHLRGMIAGIEGAGQTHGGEGALYIRLKRNPK</sequence>
<dbReference type="SUPFAM" id="SSF160443">
    <property type="entry name" value="SMR domain-like"/>
    <property type="match status" value="1"/>
</dbReference>
<comment type="caution">
    <text evidence="3">The sequence shown here is derived from an EMBL/GenBank/DDBJ whole genome shotgun (WGS) entry which is preliminary data.</text>
</comment>
<feature type="domain" description="Smr" evidence="2">
    <location>
        <begin position="124"/>
        <end position="213"/>
    </location>
</feature>
<dbReference type="SMART" id="SM00463">
    <property type="entry name" value="SMR"/>
    <property type="match status" value="1"/>
</dbReference>